<evidence type="ECO:0000313" key="1">
    <source>
        <dbReference type="EMBL" id="CAF4306525.1"/>
    </source>
</evidence>
<feature type="non-terminal residue" evidence="1">
    <location>
        <position position="1"/>
    </location>
</feature>
<accession>A0A820ICD1</accession>
<organism evidence="1 2">
    <name type="scientific">Adineta steineri</name>
    <dbReference type="NCBI Taxonomy" id="433720"/>
    <lineage>
        <taxon>Eukaryota</taxon>
        <taxon>Metazoa</taxon>
        <taxon>Spiralia</taxon>
        <taxon>Gnathifera</taxon>
        <taxon>Rotifera</taxon>
        <taxon>Eurotatoria</taxon>
        <taxon>Bdelloidea</taxon>
        <taxon>Adinetida</taxon>
        <taxon>Adinetidae</taxon>
        <taxon>Adineta</taxon>
    </lineage>
</organism>
<reference evidence="1" key="1">
    <citation type="submission" date="2021-02" db="EMBL/GenBank/DDBJ databases">
        <authorList>
            <person name="Nowell W R."/>
        </authorList>
    </citation>
    <scope>NUCLEOTIDE SEQUENCE</scope>
</reference>
<evidence type="ECO:0000313" key="2">
    <source>
        <dbReference type="Proteomes" id="UP000663881"/>
    </source>
</evidence>
<sequence>TTRQMQLNLNEQFIENICLKLFTTHLKFLSAMTTDHHRNLSQNMETPSTESNDSIHWNRFMNNNKLHHWFDTLMILTTDKYELSIRRQASKAILHLIDIQSESFIDKLTLLHKYILESKNSVLIEQITIELSTNAMLLSWIQLLVHDFKSMTTSPSWIIFNSSMNIYFNSSTIISTKMSIEKIFVRFQQLVFVQLIGKYQNKYIIADDDHKIDLLAIQYIEQIFNQELVVNDLFKSILLGLGVMTKIEFSAIRSFFMVVLPLLVEFILKNMNQKEYHVQYMYWLLGQMINTLIMGPPNDPFEMKHIDKLKSPL</sequence>
<comment type="caution">
    <text evidence="1">The sequence shown here is derived from an EMBL/GenBank/DDBJ whole genome shotgun (WGS) entry which is preliminary data.</text>
</comment>
<proteinExistence type="predicted"/>
<gene>
    <name evidence="1" type="ORF">OKA104_LOCUS46487</name>
</gene>
<name>A0A820ICD1_9BILA</name>
<feature type="non-terminal residue" evidence="1">
    <location>
        <position position="313"/>
    </location>
</feature>
<dbReference type="AlphaFoldDB" id="A0A820ICD1"/>
<protein>
    <submittedName>
        <fullName evidence="1">Uncharacterized protein</fullName>
    </submittedName>
</protein>
<dbReference type="EMBL" id="CAJOAY010016996">
    <property type="protein sequence ID" value="CAF4306525.1"/>
    <property type="molecule type" value="Genomic_DNA"/>
</dbReference>
<dbReference type="Proteomes" id="UP000663881">
    <property type="component" value="Unassembled WGS sequence"/>
</dbReference>